<dbReference type="GO" id="GO:0004371">
    <property type="term" value="F:glycerone kinase activity"/>
    <property type="evidence" value="ECO:0007669"/>
    <property type="project" value="InterPro"/>
</dbReference>
<dbReference type="RefSeq" id="WP_012961416.1">
    <property type="nucleotide sequence ID" value="NC_013798.1"/>
</dbReference>
<dbReference type="PANTHER" id="PTHR33434:SF4">
    <property type="entry name" value="PHOSPHATASE PROTEIN"/>
    <property type="match status" value="1"/>
</dbReference>
<dbReference type="InterPro" id="IPR050270">
    <property type="entry name" value="DegV_domain_contain"/>
</dbReference>
<dbReference type="Proteomes" id="UP000001517">
    <property type="component" value="Chromosome"/>
</dbReference>
<dbReference type="InterPro" id="IPR048394">
    <property type="entry name" value="FakA-like_M"/>
</dbReference>
<gene>
    <name evidence="2" type="ordered locus">GALLO_0303</name>
</gene>
<dbReference type="SMART" id="SM01121">
    <property type="entry name" value="Dak1_2"/>
    <property type="match status" value="1"/>
</dbReference>
<name>A0AA36NPJ0_STRG3</name>
<dbReference type="NCBIfam" id="TIGR03599">
    <property type="entry name" value="YloV"/>
    <property type="match status" value="1"/>
</dbReference>
<evidence type="ECO:0000313" key="3">
    <source>
        <dbReference type="Proteomes" id="UP000001517"/>
    </source>
</evidence>
<sequence length="554" mass="59474">MSNITTSLFQEMVQAASTRLGNQAEYVNSLNVFPVPDGDTGTNMGMTIENGAKEVADKPASTVGEVGQILSKGLLMGARGNSGVITSQLFRGFGQAIKDKEELTGQDLAHAFQSGVEVAYKAVMKPVEGTILTVSRGAATAALKKAEETDDAVEVMRAALDGAKRALAKTPEMLPVLKEVGVVDSGGQGLVFIYEGFLAALTGEYIASEDFKATPAVMTEMINAEHHKSVAEHVATEDIKYGYCTEIMVVLKQGPTYVKEFNYEEFQGYLSGLGDSLILVNDDEIAKVHVHTEDPGLVLQEGLKYGALKKVKVDNMRNQHDAVLEKDQAVAISQEEKDFAIVAVCAGDGLADIFKSQGVDYVISGGQTMNPSTEDIVKAIDAVNAKNVIILPNNKNIFMAAQSAAEVSEVPAAVVETRTVPQGFTSLLAFNPAQSLEENVEAMTASLSDVVSGSVTLAVRDTSIDGLEIHKDDNLGMVDGKIVVSNPDMTTTLKETFAKMIDEDSEIITIYVGEEGNQELAEEISEYLESTYEDVEVEIHDGKQPVYPYLMSVE</sequence>
<dbReference type="SMART" id="SM01120">
    <property type="entry name" value="Dak2"/>
    <property type="match status" value="1"/>
</dbReference>
<dbReference type="Pfam" id="PF02734">
    <property type="entry name" value="Dak2"/>
    <property type="match status" value="1"/>
</dbReference>
<organism evidence="2 3">
    <name type="scientific">Streptococcus gallolyticus (strain UCN34)</name>
    <dbReference type="NCBI Taxonomy" id="637909"/>
    <lineage>
        <taxon>Bacteria</taxon>
        <taxon>Bacillati</taxon>
        <taxon>Bacillota</taxon>
        <taxon>Bacilli</taxon>
        <taxon>Lactobacillales</taxon>
        <taxon>Streptococcaceae</taxon>
        <taxon>Streptococcus</taxon>
    </lineage>
</organism>
<feature type="domain" description="DhaL" evidence="1">
    <location>
        <begin position="7"/>
        <end position="199"/>
    </location>
</feature>
<dbReference type="InterPro" id="IPR033470">
    <property type="entry name" value="FakA-like_C"/>
</dbReference>
<dbReference type="Pfam" id="PF21645">
    <property type="entry name" value="FakA-like_M"/>
    <property type="match status" value="1"/>
</dbReference>
<dbReference type="InterPro" id="IPR036117">
    <property type="entry name" value="DhaL_dom_sf"/>
</dbReference>
<dbReference type="AlphaFoldDB" id="A0AA36NPJ0"/>
<evidence type="ECO:0000313" key="2">
    <source>
        <dbReference type="EMBL" id="CBI12795.1"/>
    </source>
</evidence>
<dbReference type="Gene3D" id="1.25.40.340">
    <property type="match status" value="1"/>
</dbReference>
<proteinExistence type="predicted"/>
<dbReference type="GO" id="GO:0006071">
    <property type="term" value="P:glycerol metabolic process"/>
    <property type="evidence" value="ECO:0007669"/>
    <property type="project" value="InterPro"/>
</dbReference>
<dbReference type="InterPro" id="IPR004007">
    <property type="entry name" value="DhaL_dom"/>
</dbReference>
<dbReference type="SUPFAM" id="SSF101473">
    <property type="entry name" value="DhaL-like"/>
    <property type="match status" value="1"/>
</dbReference>
<dbReference type="PANTHER" id="PTHR33434">
    <property type="entry name" value="DEGV DOMAIN-CONTAINING PROTEIN DR_1986-RELATED"/>
    <property type="match status" value="1"/>
</dbReference>
<dbReference type="KEGG" id="sga:GALLO_0303"/>
<protein>
    <recommendedName>
        <fullName evidence="1">DhaL domain-containing protein</fullName>
    </recommendedName>
</protein>
<reference evidence="2 3" key="1">
    <citation type="journal article" date="2010" name="J. Bacteriol.">
        <title>Genome sequence of Streptococcus gallolyticus: insights into its adaptation to the bovine rumen and its ability to cause endocarditis.</title>
        <authorList>
            <person name="Rusniok C."/>
            <person name="Couve E."/>
            <person name="Da Cunha V."/>
            <person name="El Gana R."/>
            <person name="Zidane N."/>
            <person name="Bouchier C."/>
            <person name="Poyart C."/>
            <person name="Leclercq R."/>
            <person name="Trieu-Cuot P."/>
            <person name="Glaser P."/>
        </authorList>
    </citation>
    <scope>NUCLEOTIDE SEQUENCE [LARGE SCALE GENOMIC DNA]</scope>
    <source>
        <strain evidence="2 3">UCN34</strain>
    </source>
</reference>
<dbReference type="InterPro" id="IPR019986">
    <property type="entry name" value="YloV-like"/>
</dbReference>
<dbReference type="PROSITE" id="PS51480">
    <property type="entry name" value="DHAL"/>
    <property type="match status" value="1"/>
</dbReference>
<dbReference type="Pfam" id="PF13684">
    <property type="entry name" value="FakA-like_C"/>
    <property type="match status" value="1"/>
</dbReference>
<accession>A0AA36NPJ0</accession>
<evidence type="ECO:0000259" key="1">
    <source>
        <dbReference type="PROSITE" id="PS51480"/>
    </source>
</evidence>
<dbReference type="EMBL" id="FN597254">
    <property type="protein sequence ID" value="CBI12795.1"/>
    <property type="molecule type" value="Genomic_DNA"/>
</dbReference>